<dbReference type="InterPro" id="IPR001209">
    <property type="entry name" value="Ribosomal_uS14"/>
</dbReference>
<dbReference type="GeneID" id="15333088"/>
<dbReference type="InterPro" id="IPR018271">
    <property type="entry name" value="Ribosomal_uS14_CS"/>
</dbReference>
<dbReference type="PROSITE" id="PS00527">
    <property type="entry name" value="RIBOSOMAL_S14"/>
    <property type="match status" value="1"/>
</dbReference>
<keyword evidence="2 4" id="KW-0689">Ribosomal protein</keyword>
<dbReference type="NCBIfam" id="NF006477">
    <property type="entry name" value="PRK08881.1"/>
    <property type="match status" value="1"/>
</dbReference>
<organism evidence="4">
    <name type="scientific">Jakoba bahamiensis</name>
    <dbReference type="NCBI Taxonomy" id="221721"/>
    <lineage>
        <taxon>Eukaryota</taxon>
        <taxon>Discoba</taxon>
        <taxon>Jakobida</taxon>
        <taxon>Histionina</taxon>
        <taxon>Jakobidae</taxon>
        <taxon>Jakoba</taxon>
    </lineage>
</organism>
<protein>
    <submittedName>
        <fullName evidence="4">Ribosomal protein S14</fullName>
    </submittedName>
</protein>
<dbReference type="EMBL" id="KC353354">
    <property type="protein sequence ID" value="AGH24160.1"/>
    <property type="molecule type" value="Genomic_DNA"/>
</dbReference>
<reference evidence="4" key="2">
    <citation type="journal article" date="2013" name="Genome Biol. Evol.">
        <title>Strikingly bacteria-like and gene-rich mitochondrial genomes throughout jakobid protists.</title>
        <authorList>
            <person name="Burger G."/>
            <person name="Gray M.W."/>
            <person name="Forget L."/>
            <person name="Lang B.F."/>
        </authorList>
    </citation>
    <scope>NUCLEOTIDE SEQUENCE</scope>
    <source>
        <strain evidence="4">ATCC 50695</strain>
    </source>
</reference>
<dbReference type="Pfam" id="PF00253">
    <property type="entry name" value="Ribosomal_S14"/>
    <property type="match status" value="1"/>
</dbReference>
<geneLocation type="mitochondrion" evidence="4"/>
<reference evidence="4" key="1">
    <citation type="journal article" date="2006" name="RNA">
        <title>Hybrid E. coli--Mitochondrial ribonuclease P RNAs are catalytically active.</title>
        <authorList>
            <person name="Seif E."/>
            <person name="Cadieux A."/>
            <person name="Lang B.F."/>
        </authorList>
    </citation>
    <scope>NUCLEOTIDE SEQUENCE</scope>
    <source>
        <strain evidence="4">ATCC 50695</strain>
    </source>
</reference>
<gene>
    <name evidence="4" type="primary">rps14</name>
</gene>
<dbReference type="GO" id="GO:0006412">
    <property type="term" value="P:translation"/>
    <property type="evidence" value="ECO:0007669"/>
    <property type="project" value="InterPro"/>
</dbReference>
<dbReference type="AlphaFoldDB" id="M4QDA3"/>
<sequence length="100" mass="12054">MKRNQFAKDKQKRRSFEKFELKRLEFLSIRNNLSLDDQSRYKAQLELSCLPKNSSFSRIRNRCIYTSRSRGVYRDLGISRILLREFCGKRFIPGVRKSSW</sequence>
<keyword evidence="3" id="KW-0687">Ribonucleoprotein</keyword>
<proteinExistence type="inferred from homology"/>
<evidence type="ECO:0000313" key="4">
    <source>
        <dbReference type="EMBL" id="AGH24160.1"/>
    </source>
</evidence>
<dbReference type="RefSeq" id="YP_007890666.1">
    <property type="nucleotide sequence ID" value="NC_021126.1"/>
</dbReference>
<dbReference type="SUPFAM" id="SSF57716">
    <property type="entry name" value="Glucocorticoid receptor-like (DNA-binding domain)"/>
    <property type="match status" value="1"/>
</dbReference>
<dbReference type="Gene3D" id="1.10.287.1480">
    <property type="match status" value="1"/>
</dbReference>
<dbReference type="GO" id="GO:0005737">
    <property type="term" value="C:cytoplasm"/>
    <property type="evidence" value="ECO:0007669"/>
    <property type="project" value="UniProtKB-ARBA"/>
</dbReference>
<dbReference type="GO" id="GO:0015935">
    <property type="term" value="C:small ribosomal subunit"/>
    <property type="evidence" value="ECO:0007669"/>
    <property type="project" value="TreeGrafter"/>
</dbReference>
<comment type="similarity">
    <text evidence="1">Belongs to the universal ribosomal protein uS14 family.</text>
</comment>
<dbReference type="PANTHER" id="PTHR19836">
    <property type="entry name" value="30S RIBOSOMAL PROTEIN S14"/>
    <property type="match status" value="1"/>
</dbReference>
<dbReference type="GO" id="GO:0003735">
    <property type="term" value="F:structural constituent of ribosome"/>
    <property type="evidence" value="ECO:0007669"/>
    <property type="project" value="InterPro"/>
</dbReference>
<keyword evidence="4" id="KW-0496">Mitochondrion</keyword>
<name>M4QDA3_9EUKA</name>
<dbReference type="PANTHER" id="PTHR19836:SF19">
    <property type="entry name" value="SMALL RIBOSOMAL SUBUNIT PROTEIN US14M"/>
    <property type="match status" value="1"/>
</dbReference>
<evidence type="ECO:0000256" key="1">
    <source>
        <dbReference type="ARBA" id="ARBA00009083"/>
    </source>
</evidence>
<evidence type="ECO:0000256" key="3">
    <source>
        <dbReference type="ARBA" id="ARBA00023274"/>
    </source>
</evidence>
<evidence type="ECO:0000256" key="2">
    <source>
        <dbReference type="ARBA" id="ARBA00022980"/>
    </source>
</evidence>
<dbReference type="FunFam" id="1.10.287.1480:FF:000001">
    <property type="entry name" value="30S ribosomal protein S14"/>
    <property type="match status" value="1"/>
</dbReference>
<accession>M4QDA3</accession>